<dbReference type="EMBL" id="JABSTR010000001">
    <property type="protein sequence ID" value="KAH9362105.1"/>
    <property type="molecule type" value="Genomic_DNA"/>
</dbReference>
<evidence type="ECO:0000256" key="5">
    <source>
        <dbReference type="ARBA" id="ARBA00023298"/>
    </source>
</evidence>
<keyword evidence="3" id="KW-1052">Target cell membrane</keyword>
<feature type="region of interest" description="Disordered" evidence="7">
    <location>
        <begin position="468"/>
        <end position="496"/>
    </location>
</feature>
<evidence type="ECO:0000313" key="8">
    <source>
        <dbReference type="EMBL" id="KAH9362105.1"/>
    </source>
</evidence>
<evidence type="ECO:0000313" key="9">
    <source>
        <dbReference type="Proteomes" id="UP000821853"/>
    </source>
</evidence>
<dbReference type="Gene3D" id="1.25.40.20">
    <property type="entry name" value="Ankyrin repeat-containing domain"/>
    <property type="match status" value="1"/>
</dbReference>
<dbReference type="VEuPathDB" id="VectorBase:HLOH_058076"/>
<evidence type="ECO:0000256" key="7">
    <source>
        <dbReference type="SAM" id="MobiDB-lite"/>
    </source>
</evidence>
<gene>
    <name evidence="8" type="ORF">HPB48_002083</name>
</gene>
<dbReference type="InterPro" id="IPR002110">
    <property type="entry name" value="Ankyrin_rpt"/>
</dbReference>
<sequence length="724" mass="79913">MDTAMFNDLWNKLETLGRAAHNSMSDKDGKTALMWAAAEGQANTVGRLVQAGARTLIEDARRVSLLSAPTSSARDHRNRDALFRVLLFIRRRVQRGTELLLTNGVFVALASCGRRNLTDALVLGPLFHLCACLLHDKADYSKYVHRDMVEAFIQSDALELAREVLGDGTGDFQRRCTALLPVLPVAEVEEGLQWVREHLSELEGPCREFAAKKDMLVYWTEGEDVKTAVMWERYKENFTRLYLEARGTPLDFGGHARDEQAKEACRPFAHHALLQSTGCRPKSPVPASKKTNQKALSKKSARPRAVPAMLQVTFREDTRVVEEKPPKVQPCPPRPEVKQPATEPMTVFRAMMSKAPAAITKVLPLVGYANAVKSNLPKEEPPLEQVATQEDTKQTRFKFTADGLRNVDKKLDYSFLLSPIISPDDGSCSSQPLSLEAYAESICLRRVHSDPSLESLKTKTAIKNKLQGLEHSPSGDSALNGENRAHPAPGIIGPSTVAKGTGDNSALTCGKAHMKFALTSTVVHYGNMPAELASVSQPQRLEQSVTVSDKCERILACRRTHCLQEHMLKEILQSRELKTAKDQDTASATLILAQTLFRAMNCLQLKTADKTKGTRDARIENRPLCAVDEDCGDASTKQGKSGTETVWLGSFASVAAKEAGQEEKPTLSAVWLSENMRWKNAFCEIANVPLSTLTDVHGFFYNQEKKRILPPASDERLSSRCPAA</sequence>
<dbReference type="GO" id="GO:0044231">
    <property type="term" value="C:host cell presynaptic membrane"/>
    <property type="evidence" value="ECO:0007669"/>
    <property type="project" value="UniProtKB-KW"/>
</dbReference>
<keyword evidence="2" id="KW-0268">Exocytosis</keyword>
<feature type="region of interest" description="Disordered" evidence="7">
    <location>
        <begin position="277"/>
        <end position="302"/>
    </location>
</feature>
<evidence type="ECO:0000256" key="6">
    <source>
        <dbReference type="PROSITE-ProRule" id="PRU00023"/>
    </source>
</evidence>
<accession>A0A9J6FIE2</accession>
<dbReference type="PROSITE" id="PS50088">
    <property type="entry name" value="ANK_REPEAT"/>
    <property type="match status" value="1"/>
</dbReference>
<comment type="caution">
    <text evidence="8">The sequence shown here is derived from an EMBL/GenBank/DDBJ whole genome shotgun (WGS) entry which is preliminary data.</text>
</comment>
<keyword evidence="6" id="KW-0040">ANK repeat</keyword>
<keyword evidence="5" id="KW-0472">Membrane</keyword>
<reference evidence="8 9" key="1">
    <citation type="journal article" date="2020" name="Cell">
        <title>Large-Scale Comparative Analyses of Tick Genomes Elucidate Their Genetic Diversity and Vector Capacities.</title>
        <authorList>
            <consortium name="Tick Genome and Microbiome Consortium (TIGMIC)"/>
            <person name="Jia N."/>
            <person name="Wang J."/>
            <person name="Shi W."/>
            <person name="Du L."/>
            <person name="Sun Y."/>
            <person name="Zhan W."/>
            <person name="Jiang J.F."/>
            <person name="Wang Q."/>
            <person name="Zhang B."/>
            <person name="Ji P."/>
            <person name="Bell-Sakyi L."/>
            <person name="Cui X.M."/>
            <person name="Yuan T.T."/>
            <person name="Jiang B.G."/>
            <person name="Yang W.F."/>
            <person name="Lam T.T."/>
            <person name="Chang Q.C."/>
            <person name="Ding S.J."/>
            <person name="Wang X.J."/>
            <person name="Zhu J.G."/>
            <person name="Ruan X.D."/>
            <person name="Zhao L."/>
            <person name="Wei J.T."/>
            <person name="Ye R.Z."/>
            <person name="Que T.C."/>
            <person name="Du C.H."/>
            <person name="Zhou Y.H."/>
            <person name="Cheng J.X."/>
            <person name="Dai P.F."/>
            <person name="Guo W.B."/>
            <person name="Han X.H."/>
            <person name="Huang E.J."/>
            <person name="Li L.F."/>
            <person name="Wei W."/>
            <person name="Gao Y.C."/>
            <person name="Liu J.Z."/>
            <person name="Shao H.Z."/>
            <person name="Wang X."/>
            <person name="Wang C.C."/>
            <person name="Yang T.C."/>
            <person name="Huo Q.B."/>
            <person name="Li W."/>
            <person name="Chen H.Y."/>
            <person name="Chen S.E."/>
            <person name="Zhou L.G."/>
            <person name="Ni X.B."/>
            <person name="Tian J.H."/>
            <person name="Sheng Y."/>
            <person name="Liu T."/>
            <person name="Pan Y.S."/>
            <person name="Xia L.Y."/>
            <person name="Li J."/>
            <person name="Zhao F."/>
            <person name="Cao W.C."/>
        </authorList>
    </citation>
    <scope>NUCLEOTIDE SEQUENCE [LARGE SCALE GENOMIC DNA]</scope>
    <source>
        <strain evidence="8">HaeL-2018</strain>
    </source>
</reference>
<dbReference type="SUPFAM" id="SSF48403">
    <property type="entry name" value="Ankyrin repeat"/>
    <property type="match status" value="1"/>
</dbReference>
<keyword evidence="5" id="KW-1053">Target membrane</keyword>
<feature type="region of interest" description="Disordered" evidence="7">
    <location>
        <begin position="319"/>
        <end position="340"/>
    </location>
</feature>
<keyword evidence="4" id="KW-0528">Neurotoxin</keyword>
<keyword evidence="9" id="KW-1185">Reference proteome</keyword>
<feature type="repeat" description="ANK" evidence="6">
    <location>
        <begin position="28"/>
        <end position="60"/>
    </location>
</feature>
<organism evidence="8 9">
    <name type="scientific">Haemaphysalis longicornis</name>
    <name type="common">Bush tick</name>
    <dbReference type="NCBI Taxonomy" id="44386"/>
    <lineage>
        <taxon>Eukaryota</taxon>
        <taxon>Metazoa</taxon>
        <taxon>Ecdysozoa</taxon>
        <taxon>Arthropoda</taxon>
        <taxon>Chelicerata</taxon>
        <taxon>Arachnida</taxon>
        <taxon>Acari</taxon>
        <taxon>Parasitiformes</taxon>
        <taxon>Ixodida</taxon>
        <taxon>Ixodoidea</taxon>
        <taxon>Ixodidae</taxon>
        <taxon>Haemaphysalinae</taxon>
        <taxon>Haemaphysalis</taxon>
    </lineage>
</organism>
<dbReference type="Proteomes" id="UP000821853">
    <property type="component" value="Chromosome 1"/>
</dbReference>
<dbReference type="GO" id="GO:0044218">
    <property type="term" value="C:other organism cell membrane"/>
    <property type="evidence" value="ECO:0007669"/>
    <property type="project" value="UniProtKB-KW"/>
</dbReference>
<comment type="subcellular location">
    <subcellularLocation>
        <location evidence="1">Target cell membrane</location>
    </subcellularLocation>
</comment>
<dbReference type="PROSITE" id="PS50297">
    <property type="entry name" value="ANK_REP_REGION"/>
    <property type="match status" value="1"/>
</dbReference>
<dbReference type="InterPro" id="IPR036770">
    <property type="entry name" value="Ankyrin_rpt-contain_sf"/>
</dbReference>
<dbReference type="GO" id="GO:0006887">
    <property type="term" value="P:exocytosis"/>
    <property type="evidence" value="ECO:0007669"/>
    <property type="project" value="UniProtKB-KW"/>
</dbReference>
<name>A0A9J6FIE2_HAELO</name>
<protein>
    <submittedName>
        <fullName evidence="8">Uncharacterized protein</fullName>
    </submittedName>
</protein>
<proteinExistence type="predicted"/>
<evidence type="ECO:0000256" key="4">
    <source>
        <dbReference type="ARBA" id="ARBA00023028"/>
    </source>
</evidence>
<keyword evidence="4" id="KW-0638">Presynaptic neurotoxin</keyword>
<dbReference type="OrthoDB" id="6410341at2759"/>
<evidence type="ECO:0000256" key="2">
    <source>
        <dbReference type="ARBA" id="ARBA00022483"/>
    </source>
</evidence>
<evidence type="ECO:0000256" key="3">
    <source>
        <dbReference type="ARBA" id="ARBA00022537"/>
    </source>
</evidence>
<evidence type="ECO:0000256" key="1">
    <source>
        <dbReference type="ARBA" id="ARBA00004175"/>
    </source>
</evidence>
<dbReference type="AlphaFoldDB" id="A0A9J6FIE2"/>
<keyword evidence="4" id="KW-0800">Toxin</keyword>